<feature type="non-terminal residue" evidence="1">
    <location>
        <position position="1"/>
    </location>
</feature>
<evidence type="ECO:0000313" key="1">
    <source>
        <dbReference type="EMBL" id="GMS87978.1"/>
    </source>
</evidence>
<gene>
    <name evidence="1" type="ORF">PENTCL1PPCAC_10153</name>
</gene>
<accession>A0AAV5SXZ2</accession>
<evidence type="ECO:0000313" key="2">
    <source>
        <dbReference type="Proteomes" id="UP001432027"/>
    </source>
</evidence>
<comment type="caution">
    <text evidence="1">The sequence shown here is derived from an EMBL/GenBank/DDBJ whole genome shotgun (WGS) entry which is preliminary data.</text>
</comment>
<keyword evidence="2" id="KW-1185">Reference proteome</keyword>
<dbReference type="AlphaFoldDB" id="A0AAV5SXZ2"/>
<sequence>YSSDCIRRIAKNVTIENLSIKFSDSTDFTREICNLIKEFRVVTLYFGSFKYSTTPACLKGEAADSYLRLKRLSINCTRAWSMAVPSFAS</sequence>
<name>A0AAV5SXZ2_9BILA</name>
<protein>
    <submittedName>
        <fullName evidence="1">Uncharacterized protein</fullName>
    </submittedName>
</protein>
<proteinExistence type="predicted"/>
<dbReference type="Proteomes" id="UP001432027">
    <property type="component" value="Unassembled WGS sequence"/>
</dbReference>
<reference evidence="1" key="1">
    <citation type="submission" date="2023-10" db="EMBL/GenBank/DDBJ databases">
        <title>Genome assembly of Pristionchus species.</title>
        <authorList>
            <person name="Yoshida K."/>
            <person name="Sommer R.J."/>
        </authorList>
    </citation>
    <scope>NUCLEOTIDE SEQUENCE</scope>
    <source>
        <strain evidence="1">RS0144</strain>
    </source>
</reference>
<organism evidence="1 2">
    <name type="scientific">Pristionchus entomophagus</name>
    <dbReference type="NCBI Taxonomy" id="358040"/>
    <lineage>
        <taxon>Eukaryota</taxon>
        <taxon>Metazoa</taxon>
        <taxon>Ecdysozoa</taxon>
        <taxon>Nematoda</taxon>
        <taxon>Chromadorea</taxon>
        <taxon>Rhabditida</taxon>
        <taxon>Rhabditina</taxon>
        <taxon>Diplogasteromorpha</taxon>
        <taxon>Diplogasteroidea</taxon>
        <taxon>Neodiplogasteridae</taxon>
        <taxon>Pristionchus</taxon>
    </lineage>
</organism>
<dbReference type="EMBL" id="BTSX01000003">
    <property type="protein sequence ID" value="GMS87978.1"/>
    <property type="molecule type" value="Genomic_DNA"/>
</dbReference>